<dbReference type="HOGENOM" id="CLU_294275_0_0_1"/>
<evidence type="ECO:0000313" key="4">
    <source>
        <dbReference type="EMBL" id="EFO97558.1"/>
    </source>
</evidence>
<evidence type="ECO:0000313" key="5">
    <source>
        <dbReference type="Proteomes" id="UP000008281"/>
    </source>
</evidence>
<feature type="compositionally biased region" description="Low complexity" evidence="1">
    <location>
        <begin position="85"/>
        <end position="101"/>
    </location>
</feature>
<dbReference type="Gene3D" id="2.130.10.10">
    <property type="entry name" value="YVTN repeat-like/Quinoprotein amine dehydrogenase"/>
    <property type="match status" value="1"/>
</dbReference>
<dbReference type="InterPro" id="IPR048382">
    <property type="entry name" value="BCAS3_WD40"/>
</dbReference>
<dbReference type="AlphaFoldDB" id="E3NH26"/>
<dbReference type="eggNOG" id="KOG4415">
    <property type="taxonomic scope" value="Eukaryota"/>
</dbReference>
<dbReference type="GO" id="GO:0005737">
    <property type="term" value="C:cytoplasm"/>
    <property type="evidence" value="ECO:0007669"/>
    <property type="project" value="TreeGrafter"/>
</dbReference>
<proteinExistence type="predicted"/>
<feature type="signal peptide" evidence="2">
    <location>
        <begin position="1"/>
        <end position="15"/>
    </location>
</feature>
<dbReference type="GO" id="GO:0006914">
    <property type="term" value="P:autophagy"/>
    <property type="evidence" value="ECO:0007669"/>
    <property type="project" value="InterPro"/>
</dbReference>
<dbReference type="Pfam" id="PF21034">
    <property type="entry name" value="BCAS3_WD40"/>
    <property type="match status" value="1"/>
</dbReference>
<feature type="compositionally biased region" description="Acidic residues" evidence="1">
    <location>
        <begin position="984"/>
        <end position="995"/>
    </location>
</feature>
<feature type="region of interest" description="Disordered" evidence="1">
    <location>
        <begin position="26"/>
        <end position="137"/>
    </location>
</feature>
<dbReference type="GO" id="GO:0042594">
    <property type="term" value="P:response to starvation"/>
    <property type="evidence" value="ECO:0007669"/>
    <property type="project" value="TreeGrafter"/>
</dbReference>
<feature type="region of interest" description="Disordered" evidence="1">
    <location>
        <begin position="915"/>
        <end position="995"/>
    </location>
</feature>
<gene>
    <name evidence="4" type="ORF">CRE_12325</name>
</gene>
<dbReference type="InterPro" id="IPR036322">
    <property type="entry name" value="WD40_repeat_dom_sf"/>
</dbReference>
<feature type="compositionally biased region" description="Low complexity" evidence="1">
    <location>
        <begin position="925"/>
        <end position="940"/>
    </location>
</feature>
<dbReference type="OrthoDB" id="25778at2759"/>
<evidence type="ECO:0000256" key="2">
    <source>
        <dbReference type="SAM" id="SignalP"/>
    </source>
</evidence>
<feature type="compositionally biased region" description="Low complexity" evidence="1">
    <location>
        <begin position="53"/>
        <end position="71"/>
    </location>
</feature>
<dbReference type="FunCoup" id="E3NH26">
    <property type="interactions" value="2057"/>
</dbReference>
<feature type="compositionally biased region" description="Low complexity" evidence="1">
    <location>
        <begin position="954"/>
        <end position="964"/>
    </location>
</feature>
<dbReference type="EMBL" id="DS268664">
    <property type="protein sequence ID" value="EFO97558.1"/>
    <property type="molecule type" value="Genomic_DNA"/>
</dbReference>
<dbReference type="OMA" id="KQRFYSA"/>
<dbReference type="PANTHER" id="PTHR13268">
    <property type="entry name" value="BREAST CARCINOMA AMPLIFIED SEQUENCE 3"/>
    <property type="match status" value="1"/>
</dbReference>
<keyword evidence="5" id="KW-1185">Reference proteome</keyword>
<sequence length="995" mass="108594">MYFVFLLTFETLILTEEPKEEIREEIVVEEEEPTEQNVENTVAPTIEKDGKISGDLLDFSSSDKSSLSSRPDSPEDDEEDVRVVTRTAAAPPPTTSTQPAPLDEMLVDMSLDDPSPPPRKTQQRSAPPPIPSMNTIISKPRTNSVSYIKGQVVRQSAVEQQTLANQVVDLVAMGMSKGQQQGTQITAEKAEWVQLTSVEKAGEPNERLEVLIVGLCRGYQIWTMNHTGEFEEVLSERQGPVRALKVLPNNLKLRNRTDPFADSRPLIAVVDASSHHPDRQYCSVTIVSLLTGKEVHKIKFEEPVCAVNVSDQFMVVSLSNMAYAYNILTFDEVRLIRTAPSCENNPPALSLSCQLLAFADTHLDANLQSSGGLAAEVEATNNDKYTDHIFSAMSYFSRGVKSISESVGGGSGNSTKNNQPQGVITVLNLAATKEDESNGVMCHYVAHVDPISYITFSPDQRLVLSADANANVFNIFLLMPHATMSSLASVQHLYKLNRGSTPAKVVSTAFSEDCRWLAITTNHATTHVFAVCPFGGKPNQRTHGDTFVNKESRFHRSAGLTDAADVTALIGPSRHKAMSDSCSYTKEHPIAANAPTLAKTNGNSRVGPFPPPLLLVATEKIKDSRYTKEDLTAWAADMTNFSYSGAPASSSPAVTARRRLEVSRMSVMFRTRSCNSTTSTKNAKTTKMLMSMSLVIAKVDPAQGVIVMQHDIKSVRKEGEPNMEAPPLISITPVGGWILQRTKNNADMHAPMPQASPLMAFATVETDIPKRTGDEDVWTPHVETRTYLHPHRWIWQGPQFELFEYREDDQPSLMSPGNKGSNASFKSIPVLVGSEAMNITKKAIPADATRIECGSYTSANSYNTETGSDATIIGGYSSTSNGDFVATIADAIRDIASDDEDRKSRQKSDDLLEEFFDTESSTPFARNGSGSSATNGSANGKSLKKKKTPPASAPMPATSSMMTPVKPEKEKKKASNGRPRLNDSDDFGTFDMDDI</sequence>
<keyword evidence="2" id="KW-0732">Signal</keyword>
<feature type="domain" description="BCAS3 WD40" evidence="3">
    <location>
        <begin position="204"/>
        <end position="584"/>
    </location>
</feature>
<evidence type="ECO:0000256" key="1">
    <source>
        <dbReference type="SAM" id="MobiDB-lite"/>
    </source>
</evidence>
<evidence type="ECO:0000259" key="3">
    <source>
        <dbReference type="Pfam" id="PF21034"/>
    </source>
</evidence>
<accession>E3NH26</accession>
<dbReference type="SUPFAM" id="SSF50978">
    <property type="entry name" value="WD40 repeat-like"/>
    <property type="match status" value="1"/>
</dbReference>
<dbReference type="InParanoid" id="E3NH26"/>
<dbReference type="PANTHER" id="PTHR13268:SF0">
    <property type="entry name" value="BCAS3 MICROTUBULE ASSOCIATED CELL MIGRATION FACTOR"/>
    <property type="match status" value="1"/>
</dbReference>
<name>E3NH26_CAERE</name>
<reference evidence="4" key="1">
    <citation type="submission" date="2007-07" db="EMBL/GenBank/DDBJ databases">
        <title>PCAP assembly of the Caenorhabditis remanei genome.</title>
        <authorList>
            <consortium name="The Caenorhabditis remanei Sequencing Consortium"/>
            <person name="Wilson R.K."/>
        </authorList>
    </citation>
    <scope>NUCLEOTIDE SEQUENCE [LARGE SCALE GENOMIC DNA]</scope>
    <source>
        <strain evidence="4">PB4641</strain>
    </source>
</reference>
<dbReference type="InterPro" id="IPR045142">
    <property type="entry name" value="BCAS3-like"/>
</dbReference>
<dbReference type="eggNOG" id="KOG2109">
    <property type="taxonomic scope" value="Eukaryota"/>
</dbReference>
<dbReference type="STRING" id="31234.E3NH26"/>
<dbReference type="InterPro" id="IPR015943">
    <property type="entry name" value="WD40/YVTN_repeat-like_dom_sf"/>
</dbReference>
<dbReference type="Proteomes" id="UP000008281">
    <property type="component" value="Unassembled WGS sequence"/>
</dbReference>
<organism evidence="5">
    <name type="scientific">Caenorhabditis remanei</name>
    <name type="common">Caenorhabditis vulgaris</name>
    <dbReference type="NCBI Taxonomy" id="31234"/>
    <lineage>
        <taxon>Eukaryota</taxon>
        <taxon>Metazoa</taxon>
        <taxon>Ecdysozoa</taxon>
        <taxon>Nematoda</taxon>
        <taxon>Chromadorea</taxon>
        <taxon>Rhabditida</taxon>
        <taxon>Rhabditina</taxon>
        <taxon>Rhabditomorpha</taxon>
        <taxon>Rhabditoidea</taxon>
        <taxon>Rhabditidae</taxon>
        <taxon>Peloderinae</taxon>
        <taxon>Caenorhabditis</taxon>
    </lineage>
</organism>
<feature type="chain" id="PRO_5012971752" description="BCAS3 WD40 domain-containing protein" evidence="2">
    <location>
        <begin position="16"/>
        <end position="995"/>
    </location>
</feature>
<protein>
    <recommendedName>
        <fullName evidence="3">BCAS3 WD40 domain-containing protein</fullName>
    </recommendedName>
</protein>